<reference evidence="2" key="1">
    <citation type="submission" date="2018-04" db="EMBL/GenBank/DDBJ databases">
        <authorList>
            <person name="Cornet L."/>
        </authorList>
    </citation>
    <scope>NUCLEOTIDE SEQUENCE [LARGE SCALE GENOMIC DNA]</scope>
</reference>
<proteinExistence type="predicted"/>
<dbReference type="Proteomes" id="UP000249794">
    <property type="component" value="Unassembled WGS sequence"/>
</dbReference>
<dbReference type="EMBL" id="QBMP01000036">
    <property type="protein sequence ID" value="PZO58342.1"/>
    <property type="molecule type" value="Genomic_DNA"/>
</dbReference>
<evidence type="ECO:0000313" key="1">
    <source>
        <dbReference type="EMBL" id="PZO58342.1"/>
    </source>
</evidence>
<evidence type="ECO:0000313" key="2">
    <source>
        <dbReference type="Proteomes" id="UP000249794"/>
    </source>
</evidence>
<protein>
    <submittedName>
        <fullName evidence="1">Uncharacterized protein</fullName>
    </submittedName>
</protein>
<sequence length="174" mass="19878">MAKKKSRGFGELLKQQRNIEGGQRSLKKFQREFSKSPLSEITTEILVEPAGVAKMSDVLDDFIAPYKADDITLSQYQNLLGIGVIAWNLAILDQQASERETSDARHKILKQLRKEGLKDNDPTLQKDVESIIDEMIARKKEFFADNQRRILSYQLEDLGTEFHLSVASTLKPRR</sequence>
<dbReference type="AlphaFoldDB" id="A0A2W4XQU2"/>
<reference evidence="1 2" key="2">
    <citation type="submission" date="2018-06" db="EMBL/GenBank/DDBJ databases">
        <title>Metagenomic assembly of (sub)arctic Cyanobacteria and their associated microbiome from non-axenic cultures.</title>
        <authorList>
            <person name="Baurain D."/>
        </authorList>
    </citation>
    <scope>NUCLEOTIDE SEQUENCE [LARGE SCALE GENOMIC DNA]</scope>
    <source>
        <strain evidence="1">ULC027bin1</strain>
    </source>
</reference>
<name>A0A2W4XQU2_9CYAN</name>
<comment type="caution">
    <text evidence="1">The sequence shown here is derived from an EMBL/GenBank/DDBJ whole genome shotgun (WGS) entry which is preliminary data.</text>
</comment>
<gene>
    <name evidence="1" type="ORF">DCF15_05520</name>
</gene>
<organism evidence="1 2">
    <name type="scientific">Phormidesmis priestleyi</name>
    <dbReference type="NCBI Taxonomy" id="268141"/>
    <lineage>
        <taxon>Bacteria</taxon>
        <taxon>Bacillati</taxon>
        <taxon>Cyanobacteriota</taxon>
        <taxon>Cyanophyceae</taxon>
        <taxon>Leptolyngbyales</taxon>
        <taxon>Leptolyngbyaceae</taxon>
        <taxon>Phormidesmis</taxon>
    </lineage>
</organism>
<accession>A0A2W4XQU2</accession>